<dbReference type="AlphaFoldDB" id="A0A5J4T8J8"/>
<comment type="caution">
    <text evidence="1">The sequence shown here is derived from an EMBL/GenBank/DDBJ whole genome shotgun (WGS) entry which is preliminary data.</text>
</comment>
<name>A0A5J4T8J8_9EUKA</name>
<organism evidence="1 2">
    <name type="scientific">Streblomastix strix</name>
    <dbReference type="NCBI Taxonomy" id="222440"/>
    <lineage>
        <taxon>Eukaryota</taxon>
        <taxon>Metamonada</taxon>
        <taxon>Preaxostyla</taxon>
        <taxon>Oxymonadida</taxon>
        <taxon>Streblomastigidae</taxon>
        <taxon>Streblomastix</taxon>
    </lineage>
</organism>
<feature type="non-terminal residue" evidence="1">
    <location>
        <position position="330"/>
    </location>
</feature>
<sequence>SQDLQNIPIQLCECRNIGDVRSECQSSTIECEKASKEQLIGLSTDICDCVQIGDPRDQCMSKTTSCDDSDIDLKNVPISRCECQSHDDGRAGQSMIGYNCPSYCNNNQYSEGCACDSSKDDYDQCISDKVYPTLLDCDEDDGQSVQANTCKCKGIISPLGCTCPRDASELSDIPILRCECVDNNDARGGISCPVSNECADDEINPKCLCTQEHQGSGCICTQSVHPQECECDSLGKSPFTISECRKTKICIDNDIPSGCTCAAIAEIRVNGCESNTTLCKELALESLKAENKSTCSCYQYGDPRNSQDEIGMLIFNDRMRKSIERVTNRI</sequence>
<reference evidence="1 2" key="1">
    <citation type="submission" date="2019-03" db="EMBL/GenBank/DDBJ databases">
        <title>Single cell metagenomics reveals metabolic interactions within the superorganism composed of flagellate Streblomastix strix and complex community of Bacteroidetes bacteria on its surface.</title>
        <authorList>
            <person name="Treitli S.C."/>
            <person name="Kolisko M."/>
            <person name="Husnik F."/>
            <person name="Keeling P."/>
            <person name="Hampl V."/>
        </authorList>
    </citation>
    <scope>NUCLEOTIDE SEQUENCE [LARGE SCALE GENOMIC DNA]</scope>
    <source>
        <strain evidence="1">ST1C</strain>
    </source>
</reference>
<dbReference type="OrthoDB" id="10268124at2759"/>
<evidence type="ECO:0000313" key="1">
    <source>
        <dbReference type="EMBL" id="KAA6354694.1"/>
    </source>
</evidence>
<proteinExistence type="predicted"/>
<dbReference type="EMBL" id="SNRW01035864">
    <property type="protein sequence ID" value="KAA6354694.1"/>
    <property type="molecule type" value="Genomic_DNA"/>
</dbReference>
<dbReference type="Proteomes" id="UP000324800">
    <property type="component" value="Unassembled WGS sequence"/>
</dbReference>
<gene>
    <name evidence="1" type="ORF">EZS28_049779</name>
</gene>
<accession>A0A5J4T8J8</accession>
<evidence type="ECO:0000313" key="2">
    <source>
        <dbReference type="Proteomes" id="UP000324800"/>
    </source>
</evidence>
<feature type="non-terminal residue" evidence="1">
    <location>
        <position position="1"/>
    </location>
</feature>
<protein>
    <submittedName>
        <fullName evidence="1">Uncharacterized protein</fullName>
    </submittedName>
</protein>